<evidence type="ECO:0000313" key="1">
    <source>
        <dbReference type="EMBL" id="KMN12220.1"/>
    </source>
</evidence>
<comment type="caution">
    <text evidence="1">The sequence shown here is derived from an EMBL/GenBank/DDBJ whole genome shotgun (WGS) entry which is preliminary data.</text>
</comment>
<reference evidence="1 2" key="1">
    <citation type="submission" date="2015-02" db="EMBL/GenBank/DDBJ databases">
        <title>Pseudomonas helleri sp. nov. and Pseudomonas weihenstephanensis sp. nov., isolated from raw cows milk.</title>
        <authorList>
            <person name="von Neubeck M."/>
            <person name="Huptas C."/>
            <person name="Wenning M."/>
            <person name="Scherer S."/>
        </authorList>
    </citation>
    <scope>NUCLEOTIDE SEQUENCE [LARGE SCALE GENOMIC DNA]</scope>
    <source>
        <strain evidence="1 2">DSM 29166</strain>
    </source>
</reference>
<evidence type="ECO:0008006" key="3">
    <source>
        <dbReference type="Google" id="ProtNLM"/>
    </source>
</evidence>
<dbReference type="Proteomes" id="UP000036325">
    <property type="component" value="Unassembled WGS sequence"/>
</dbReference>
<dbReference type="STRING" id="1608994.TU86_18320"/>
<gene>
    <name evidence="1" type="ORF">TU86_18320</name>
</gene>
<sequence>MRILIGALVVGLLAGCSTPGDLKSGNPSISASSSKAPKQYALCVMPKWQDARTGATMSETETGYRLIVATDTTAEELLEVNRSQAGSNVALYQRLSWAPGYGRAAIEKAVRDCL</sequence>
<dbReference type="EMBL" id="JYLF01000009">
    <property type="protein sequence ID" value="KMN12220.1"/>
    <property type="molecule type" value="Genomic_DNA"/>
</dbReference>
<organism evidence="1 2">
    <name type="scientific">Pseudomonas weihenstephanensis</name>
    <dbReference type="NCBI Taxonomy" id="1608994"/>
    <lineage>
        <taxon>Bacteria</taxon>
        <taxon>Pseudomonadati</taxon>
        <taxon>Pseudomonadota</taxon>
        <taxon>Gammaproteobacteria</taxon>
        <taxon>Pseudomonadales</taxon>
        <taxon>Pseudomonadaceae</taxon>
        <taxon>Pseudomonas</taxon>
    </lineage>
</organism>
<proteinExistence type="predicted"/>
<dbReference type="PROSITE" id="PS51257">
    <property type="entry name" value="PROKAR_LIPOPROTEIN"/>
    <property type="match status" value="1"/>
</dbReference>
<protein>
    <recommendedName>
        <fullName evidence="3">Lipoprotein</fullName>
    </recommendedName>
</protein>
<dbReference type="AlphaFoldDB" id="A0A0J6IC60"/>
<evidence type="ECO:0000313" key="2">
    <source>
        <dbReference type="Proteomes" id="UP000036325"/>
    </source>
</evidence>
<name>A0A0J6IC60_9PSED</name>
<accession>A0A0J6IC60</accession>
<dbReference type="PATRIC" id="fig|1608994.3.peg.4376"/>